<organism evidence="11 12">
    <name type="scientific">Silurus meridionalis</name>
    <name type="common">Southern catfish</name>
    <name type="synonym">Silurus soldatovi meridionalis</name>
    <dbReference type="NCBI Taxonomy" id="175797"/>
    <lineage>
        <taxon>Eukaryota</taxon>
        <taxon>Metazoa</taxon>
        <taxon>Chordata</taxon>
        <taxon>Craniata</taxon>
        <taxon>Vertebrata</taxon>
        <taxon>Euteleostomi</taxon>
        <taxon>Actinopterygii</taxon>
        <taxon>Neopterygii</taxon>
        <taxon>Teleostei</taxon>
        <taxon>Ostariophysi</taxon>
        <taxon>Siluriformes</taxon>
        <taxon>Siluridae</taxon>
        <taxon>Silurus</taxon>
    </lineage>
</organism>
<keyword evidence="5 6" id="KW-0413">Isomerase</keyword>
<dbReference type="SUPFAM" id="SSF46596">
    <property type="entry name" value="Eukaryotic DNA topoisomerase I, dispensable insert domain"/>
    <property type="match status" value="1"/>
</dbReference>
<evidence type="ECO:0000256" key="7">
    <source>
        <dbReference type="RuleBase" id="RU365101"/>
    </source>
</evidence>
<dbReference type="InterPro" id="IPR036202">
    <property type="entry name" value="TopoI_DNA-bd_euk_N_sf"/>
</dbReference>
<dbReference type="PANTHER" id="PTHR10290">
    <property type="entry name" value="DNA TOPOISOMERASE I"/>
    <property type="match status" value="1"/>
</dbReference>
<dbReference type="InterPro" id="IPR011010">
    <property type="entry name" value="DNA_brk_join_enz"/>
</dbReference>
<dbReference type="GO" id="GO:0006260">
    <property type="term" value="P:DNA replication"/>
    <property type="evidence" value="ECO:0007669"/>
    <property type="project" value="TreeGrafter"/>
</dbReference>
<dbReference type="Pfam" id="PF01028">
    <property type="entry name" value="Topoisom_I"/>
    <property type="match status" value="1"/>
</dbReference>
<feature type="region of interest" description="Disordered" evidence="9">
    <location>
        <begin position="1"/>
        <end position="161"/>
    </location>
</feature>
<evidence type="ECO:0000256" key="5">
    <source>
        <dbReference type="ARBA" id="ARBA00023235"/>
    </source>
</evidence>
<dbReference type="InterPro" id="IPR013500">
    <property type="entry name" value="TopoI_cat_euk"/>
</dbReference>
<comment type="catalytic activity">
    <reaction evidence="1 6 7">
        <text>ATP-independent breakage of single-stranded DNA, followed by passage and rejoining.</text>
        <dbReference type="EC" id="5.6.2.1"/>
    </reaction>
</comment>
<dbReference type="FunFam" id="1.10.10.41:FF:000001">
    <property type="entry name" value="DNA topoisomerase I"/>
    <property type="match status" value="1"/>
</dbReference>
<evidence type="ECO:0000256" key="1">
    <source>
        <dbReference type="ARBA" id="ARBA00000213"/>
    </source>
</evidence>
<dbReference type="InterPro" id="IPR048045">
    <property type="entry name" value="Topoisomer_I_DNA-bd"/>
</dbReference>
<dbReference type="AlphaFoldDB" id="A0A8T0B3I1"/>
<dbReference type="PRINTS" id="PR00416">
    <property type="entry name" value="EUTPISMRASEI"/>
</dbReference>
<dbReference type="GO" id="GO:0003677">
    <property type="term" value="F:DNA binding"/>
    <property type="evidence" value="ECO:0007669"/>
    <property type="project" value="UniProtKB-UniRule"/>
</dbReference>
<dbReference type="GO" id="GO:0007059">
    <property type="term" value="P:chromosome segregation"/>
    <property type="evidence" value="ECO:0007669"/>
    <property type="project" value="TreeGrafter"/>
</dbReference>
<evidence type="ECO:0000256" key="4">
    <source>
        <dbReference type="ARBA" id="ARBA00023125"/>
    </source>
</evidence>
<dbReference type="PROSITE" id="PS52038">
    <property type="entry name" value="TOPO_IB_2"/>
    <property type="match status" value="1"/>
</dbReference>
<dbReference type="Gene3D" id="3.90.15.10">
    <property type="entry name" value="Topoisomerase I, Chain A, domain 3"/>
    <property type="match status" value="1"/>
</dbReference>
<evidence type="ECO:0000256" key="3">
    <source>
        <dbReference type="ARBA" id="ARBA00023029"/>
    </source>
</evidence>
<evidence type="ECO:0000259" key="10">
    <source>
        <dbReference type="SMART" id="SM00435"/>
    </source>
</evidence>
<dbReference type="PANTHER" id="PTHR10290:SF24">
    <property type="entry name" value="DNA TOPOISOMERASE I"/>
    <property type="match status" value="1"/>
</dbReference>
<dbReference type="OrthoDB" id="47179at2759"/>
<feature type="coiled-coil region" evidence="8">
    <location>
        <begin position="621"/>
        <end position="688"/>
    </location>
</feature>
<dbReference type="InterPro" id="IPR014711">
    <property type="entry name" value="TopoI_cat_a-hlx-sub_euk"/>
</dbReference>
<feature type="domain" description="DNA topoisomerase I eukaryotic-type" evidence="10">
    <location>
        <begin position="337"/>
        <end position="714"/>
    </location>
</feature>
<feature type="compositionally biased region" description="Basic and acidic residues" evidence="9">
    <location>
        <begin position="117"/>
        <end position="147"/>
    </location>
</feature>
<keyword evidence="8" id="KW-0175">Coiled coil</keyword>
<dbReference type="InterPro" id="IPR001631">
    <property type="entry name" value="TopoI"/>
</dbReference>
<evidence type="ECO:0000256" key="2">
    <source>
        <dbReference type="ARBA" id="ARBA00006645"/>
    </source>
</evidence>
<evidence type="ECO:0000256" key="6">
    <source>
        <dbReference type="PROSITE-ProRule" id="PRU01382"/>
    </source>
</evidence>
<evidence type="ECO:0000256" key="8">
    <source>
        <dbReference type="SAM" id="Coils"/>
    </source>
</evidence>
<accession>A0A8T0B3I1</accession>
<dbReference type="InterPro" id="IPR018521">
    <property type="entry name" value="TopoIB_AS"/>
</dbReference>
<comment type="similarity">
    <text evidence="2 6 7">Belongs to the type IB topoisomerase family.</text>
</comment>
<dbReference type="FunFam" id="2.170.11.10:FF:000002">
    <property type="entry name" value="DNA topoisomerase I"/>
    <property type="match status" value="1"/>
</dbReference>
<dbReference type="InterPro" id="IPR013499">
    <property type="entry name" value="TopoI_euk"/>
</dbReference>
<gene>
    <name evidence="11" type="ORF">HF521_003697</name>
</gene>
<dbReference type="EMBL" id="JABFDY010000013">
    <property type="protein sequence ID" value="KAF7698955.1"/>
    <property type="molecule type" value="Genomic_DNA"/>
</dbReference>
<evidence type="ECO:0000256" key="9">
    <source>
        <dbReference type="SAM" id="MobiDB-lite"/>
    </source>
</evidence>
<dbReference type="GO" id="GO:0003917">
    <property type="term" value="F:DNA topoisomerase type I (single strand cut, ATP-independent) activity"/>
    <property type="evidence" value="ECO:0007669"/>
    <property type="project" value="UniProtKB-UniRule"/>
</dbReference>
<dbReference type="SUPFAM" id="SSF56741">
    <property type="entry name" value="Eukaryotic DNA topoisomerase I, N-terminal DNA-binding fragment"/>
    <property type="match status" value="1"/>
</dbReference>
<sequence length="742" mass="86448">MAQEDKVRKVKVKKAKKEAAPSENLSSGDPHLKEFKKVASRNKAKSQRGQKDTKQHKVKSPKKEITDFEIDNDKRVKEEANDGDFVAEKKGKKRKLESVDCSPALSFRPKQKKKKKAPQEGKESPAPEEKKPMSEAKNKKVKKEAGEHPVTAKKKKTKEEIEASRALKIKKKEEEEQQRWRWWEEEKYEDGIKWKFLEHKGPNFPPEYQPFPDNVKFYYNGNPVKLSLAAEEVALFFAQMLDHEYTTKDVFRDNFFKDWRKEMTLEERMLITDLNKCDFGELHSMHREKVEARKNMSKEEKMVIKESNQKILEEYGYCMLDHHRERIGNFKIEPPGLFRGRGEHPKQGMLKKRLQPEDVIINCSRDSRIPQAPAGHSWKEVRHDNTVTWLASWTENVQGSCKYIMLNANSKLKGEKDWEKYEVARKLKTCVDSIRAQYHEDLKSKQMGTRQRAVALYFIDKLALRAGNEKEEGETADTVGCCSLRVEHITLHDTLDEEKCVVEFDFLGKDCIRYYNKVPVSKRVFKNLKLFMQNKQEGDDLFDRLNTAMLNKHLSSLMPGLTAKVFRTYNASMTLQQQLKELSNCSENLVEKLLSYNRANRAVAVLCNHQRAPPKTFEQSMANLQVKIASRKEQLALAKKELKQAKKEAKGNSDNKLLAVIEKKKKAVQRCEEQLLRMEVQATDREENKQIALSTSKLNYLDPRISVAWCKNMEVQLDKIYNKTQRDKFAWAIDMTEPDFVF</sequence>
<feature type="compositionally biased region" description="Basic residues" evidence="9">
    <location>
        <begin position="38"/>
        <end position="48"/>
    </location>
</feature>
<dbReference type="Gene3D" id="1.10.10.41">
    <property type="entry name" value="Yeast DNA topoisomerase - domain 1"/>
    <property type="match status" value="1"/>
</dbReference>
<dbReference type="InterPro" id="IPR008336">
    <property type="entry name" value="TopoI_DNA-bd_euk"/>
</dbReference>
<protein>
    <recommendedName>
        <fullName evidence="7">DNA topoisomerase I</fullName>
        <ecNumber evidence="7">5.6.2.1</ecNumber>
    </recommendedName>
    <alternativeName>
        <fullName evidence="7">DNA topoisomerase 1</fullName>
    </alternativeName>
</protein>
<dbReference type="Pfam" id="PF14370">
    <property type="entry name" value="Topo_C_assoc"/>
    <property type="match status" value="1"/>
</dbReference>
<name>A0A8T0B3I1_SILME</name>
<reference evidence="11" key="1">
    <citation type="submission" date="2020-08" db="EMBL/GenBank/DDBJ databases">
        <title>Chromosome-level assembly of Southern catfish (Silurus meridionalis) provides insights into visual adaptation to the nocturnal and benthic lifestyles.</title>
        <authorList>
            <person name="Zhang Y."/>
            <person name="Wang D."/>
            <person name="Peng Z."/>
        </authorList>
    </citation>
    <scope>NUCLEOTIDE SEQUENCE</scope>
    <source>
        <strain evidence="11">SWU-2019-XX</strain>
        <tissue evidence="11">Muscle</tissue>
    </source>
</reference>
<dbReference type="Gene3D" id="1.10.132.10">
    <property type="match status" value="1"/>
</dbReference>
<evidence type="ECO:0000313" key="12">
    <source>
        <dbReference type="Proteomes" id="UP000606274"/>
    </source>
</evidence>
<feature type="active site" description="O-(3'-phospho-DNA)-tyrosine intermediate" evidence="6">
    <location>
        <position position="700"/>
    </location>
</feature>
<dbReference type="FunFam" id="1.10.132.10:FF:000001">
    <property type="entry name" value="DNA topoisomerase I"/>
    <property type="match status" value="1"/>
</dbReference>
<comment type="function">
    <text evidence="7">Releases the supercoiling and torsional tension of DNA introduced during the DNA replication and transcription by transiently cleaving and rejoining one strand of the DNA duplex. Introduces a single-strand break via transesterification at the specific target site 5'-[CT]CCTTp site in duplex DNA. The scissile phosphodiester is attacked by the catalytic tyrosine of the enzyme, resulting in the formation of a DNA-(3'-phosphotyrosyl)-enzyme intermediate and the expulsion of a 5'-OH DNA strand. The free DNA strand then undergoes passage around the unbroken strand thus removing DNA supercoils. Finally, in the religation step, the DNA 5'-OH attacks the covalent intermediate to expel the active-site tyrosine and restore the DNA phosphodiester backbone.</text>
</comment>
<dbReference type="GO" id="GO:0006265">
    <property type="term" value="P:DNA topological change"/>
    <property type="evidence" value="ECO:0007669"/>
    <property type="project" value="UniProtKB-UniRule"/>
</dbReference>
<feature type="compositionally biased region" description="Basic and acidic residues" evidence="9">
    <location>
        <begin position="49"/>
        <end position="80"/>
    </location>
</feature>
<dbReference type="PROSITE" id="PS00176">
    <property type="entry name" value="TOPO_IB_1"/>
    <property type="match status" value="1"/>
</dbReference>
<dbReference type="InterPro" id="IPR013034">
    <property type="entry name" value="DNA_topo_DNA_db_N_dom1"/>
</dbReference>
<keyword evidence="12" id="KW-1185">Reference proteome</keyword>
<proteinExistence type="inferred from homology"/>
<dbReference type="Gene3D" id="2.170.11.10">
    <property type="entry name" value="DNA Topoisomerase I, domain 2"/>
    <property type="match status" value="1"/>
</dbReference>
<evidence type="ECO:0000313" key="11">
    <source>
        <dbReference type="EMBL" id="KAF7698955.1"/>
    </source>
</evidence>
<dbReference type="FunFam" id="3.90.15.10:FF:000001">
    <property type="entry name" value="DNA topoisomerase I"/>
    <property type="match status" value="1"/>
</dbReference>
<dbReference type="SUPFAM" id="SSF56349">
    <property type="entry name" value="DNA breaking-rejoining enzymes"/>
    <property type="match status" value="1"/>
</dbReference>
<dbReference type="CDD" id="cd00659">
    <property type="entry name" value="Topo_IB_C"/>
    <property type="match status" value="1"/>
</dbReference>
<keyword evidence="4 6" id="KW-0238">DNA-binding</keyword>
<dbReference type="InterPro" id="IPR013030">
    <property type="entry name" value="DNA_topo_DNA_db_N_dom2"/>
</dbReference>
<dbReference type="CDD" id="cd03488">
    <property type="entry name" value="Topoisomer_IB_N_htopoI_like"/>
    <property type="match status" value="1"/>
</dbReference>
<dbReference type="Pfam" id="PF02919">
    <property type="entry name" value="Topoisom_I_N"/>
    <property type="match status" value="1"/>
</dbReference>
<dbReference type="InterPro" id="IPR025834">
    <property type="entry name" value="TopoI_C_dom"/>
</dbReference>
<dbReference type="EC" id="5.6.2.1" evidence="7"/>
<dbReference type="GO" id="GO:0005694">
    <property type="term" value="C:chromosome"/>
    <property type="evidence" value="ECO:0007669"/>
    <property type="project" value="InterPro"/>
</dbReference>
<dbReference type="Proteomes" id="UP000606274">
    <property type="component" value="Unassembled WGS sequence"/>
</dbReference>
<dbReference type="InterPro" id="IPR051062">
    <property type="entry name" value="Topoisomerase_IB"/>
</dbReference>
<dbReference type="SMART" id="SM00435">
    <property type="entry name" value="TOPEUc"/>
    <property type="match status" value="1"/>
</dbReference>
<comment type="caution">
    <text evidence="11">The sequence shown here is derived from an EMBL/GenBank/DDBJ whole genome shotgun (WGS) entry which is preliminary data.</text>
</comment>
<dbReference type="InterPro" id="IPR014727">
    <property type="entry name" value="TopoI_cat_a/b-sub_euk"/>
</dbReference>
<keyword evidence="3 6" id="KW-0799">Topoisomerase</keyword>
<dbReference type="GO" id="GO:0005730">
    <property type="term" value="C:nucleolus"/>
    <property type="evidence" value="ECO:0007669"/>
    <property type="project" value="TreeGrafter"/>
</dbReference>